<dbReference type="AlphaFoldDB" id="A0A4U1ECI9"/>
<sequence>MNIAIFGTPVTTGKSSAHGLVSLDLQDSQKCEREAIVPQSGKQLLAVGLGHKLGKEENKSGIWDVQEASLPDLADLPDLESILTQREDEDLTFDTDQPMLDTELYEEVLSSINNDLNCAGTMDSHQDSHGKERVYH</sequence>
<comment type="caution">
    <text evidence="1">The sequence shown here is derived from an EMBL/GenBank/DDBJ whole genome shotgun (WGS) entry which is preliminary data.</text>
</comment>
<evidence type="ECO:0000313" key="1">
    <source>
        <dbReference type="EMBL" id="TKC33799.1"/>
    </source>
</evidence>
<gene>
    <name evidence="1" type="ORF">EI555_011049</name>
</gene>
<dbReference type="EMBL" id="RWIC01002318">
    <property type="protein sequence ID" value="TKC33799.1"/>
    <property type="molecule type" value="Genomic_DNA"/>
</dbReference>
<name>A0A4U1ECI9_MONMO</name>
<reference evidence="2" key="1">
    <citation type="journal article" date="2019" name="IScience">
        <title>Narwhal Genome Reveals Long-Term Low Genetic Diversity despite Current Large Abundance Size.</title>
        <authorList>
            <person name="Westbury M.V."/>
            <person name="Petersen B."/>
            <person name="Garde E."/>
            <person name="Heide-Jorgensen M.P."/>
            <person name="Lorenzen E.D."/>
        </authorList>
    </citation>
    <scope>NUCLEOTIDE SEQUENCE [LARGE SCALE GENOMIC DNA]</scope>
</reference>
<protein>
    <submittedName>
        <fullName evidence="1">Uncharacterized protein</fullName>
    </submittedName>
</protein>
<organism evidence="1 2">
    <name type="scientific">Monodon monoceros</name>
    <name type="common">Narwhal</name>
    <name type="synonym">Ceratodon monodon</name>
    <dbReference type="NCBI Taxonomy" id="40151"/>
    <lineage>
        <taxon>Eukaryota</taxon>
        <taxon>Metazoa</taxon>
        <taxon>Chordata</taxon>
        <taxon>Craniata</taxon>
        <taxon>Vertebrata</taxon>
        <taxon>Euteleostomi</taxon>
        <taxon>Mammalia</taxon>
        <taxon>Eutheria</taxon>
        <taxon>Laurasiatheria</taxon>
        <taxon>Artiodactyla</taxon>
        <taxon>Whippomorpha</taxon>
        <taxon>Cetacea</taxon>
        <taxon>Odontoceti</taxon>
        <taxon>Monodontidae</taxon>
        <taxon>Monodon</taxon>
    </lineage>
</organism>
<dbReference type="Proteomes" id="UP000308365">
    <property type="component" value="Unassembled WGS sequence"/>
</dbReference>
<accession>A0A4U1ECI9</accession>
<proteinExistence type="predicted"/>
<evidence type="ECO:0000313" key="2">
    <source>
        <dbReference type="Proteomes" id="UP000308365"/>
    </source>
</evidence>